<dbReference type="Pfam" id="PF13183">
    <property type="entry name" value="Fer4_8"/>
    <property type="match status" value="1"/>
</dbReference>
<comment type="cofactor">
    <cofactor evidence="6">
        <name>[4Fe-4S] cluster</name>
        <dbReference type="ChEBI" id="CHEBI:49883"/>
    </cofactor>
    <text evidence="6">Binds 2 [4Fe-4S] clusters.</text>
</comment>
<dbReference type="PIRSF" id="PIRSF000139">
    <property type="entry name" value="Glc_ox_4Fe-4S"/>
    <property type="match status" value="1"/>
</dbReference>
<evidence type="ECO:0000256" key="2">
    <source>
        <dbReference type="ARBA" id="ARBA00022723"/>
    </source>
</evidence>
<comment type="catalytic activity">
    <reaction evidence="6">
        <text>(R)-lactate + A = pyruvate + AH2</text>
        <dbReference type="Rhea" id="RHEA:15089"/>
        <dbReference type="ChEBI" id="CHEBI:13193"/>
        <dbReference type="ChEBI" id="CHEBI:15361"/>
        <dbReference type="ChEBI" id="CHEBI:16004"/>
        <dbReference type="ChEBI" id="CHEBI:17499"/>
    </reaction>
</comment>
<dbReference type="Pfam" id="PF02754">
    <property type="entry name" value="CCG"/>
    <property type="match status" value="2"/>
</dbReference>
<dbReference type="EC" id="1.1.99.14" evidence="6"/>
<feature type="domain" description="4Fe-4S ferredoxin-type" evidence="7">
    <location>
        <begin position="16"/>
        <end position="45"/>
    </location>
</feature>
<comment type="caution">
    <text evidence="8">The sequence shown here is derived from an EMBL/GenBank/DDBJ whole genome shotgun (WGS) entry which is preliminary data.</text>
</comment>
<gene>
    <name evidence="8" type="ORF">HPA02_20130</name>
</gene>
<sequence>MQTRLAEPLATTPRGEEAEAILRQCTHCGFCLPACPTYRLLGDERDSPRGRIYQVKQVLEGAPATPELGRHLDRCLTCRACESACPVGVPYHRLADLGREIVAEQAPPPAPARWLRWGLRQVLPRRRLFATLLGLGRLARPLLPGTLAAKVPPREAAQPWPRAQGGRRRVAVMTGCVQPALAPGLDPRLATLLDGLGIDAVPLAGCCGAVDQHLGAPEVARRRLRRLVDLCRPALEAGTEAILVSASGCGAQLKEVGVLLAEDPDYAQQAARVAAKVRDPLELLEDERSRLAPAPDAPRRLAFQSPCSLQHGQRLGGRVEALLGALGFELTPVADAGLCCGSAGTYSLLQPELATRLRDDKLRHLQAGDPEWVVTANIGCQTHLAAASPLPVRHWLELLAVKP</sequence>
<dbReference type="RefSeq" id="WP_146803072.1">
    <property type="nucleotide sequence ID" value="NZ_BJUK01000020.1"/>
</dbReference>
<accession>A0A510XG72</accession>
<name>A0A510XG72_9GAMM</name>
<proteinExistence type="predicted"/>
<dbReference type="GO" id="GO:0019154">
    <property type="term" value="F:glycolate dehydrogenase activity"/>
    <property type="evidence" value="ECO:0007669"/>
    <property type="project" value="UniProtKB-EC"/>
</dbReference>
<dbReference type="AlphaFoldDB" id="A0A510XG72"/>
<dbReference type="GO" id="GO:0051539">
    <property type="term" value="F:4 iron, 4 sulfur cluster binding"/>
    <property type="evidence" value="ECO:0007669"/>
    <property type="project" value="UniProtKB-UniRule"/>
</dbReference>
<comment type="function">
    <text evidence="6">Component of a complex that catalyzes the oxidation of glycolate to glyoxylate.</text>
</comment>
<evidence type="ECO:0000256" key="5">
    <source>
        <dbReference type="ARBA" id="ARBA00023014"/>
    </source>
</evidence>
<keyword evidence="3" id="KW-0677">Repeat</keyword>
<evidence type="ECO:0000259" key="7">
    <source>
        <dbReference type="PROSITE" id="PS51379"/>
    </source>
</evidence>
<dbReference type="PROSITE" id="PS00198">
    <property type="entry name" value="4FE4S_FER_1"/>
    <property type="match status" value="1"/>
</dbReference>
<evidence type="ECO:0000256" key="4">
    <source>
        <dbReference type="ARBA" id="ARBA00023004"/>
    </source>
</evidence>
<comment type="catalytic activity">
    <reaction evidence="6">
        <text>glycolate + A = glyoxylate + AH2</text>
        <dbReference type="Rhea" id="RHEA:21264"/>
        <dbReference type="ChEBI" id="CHEBI:13193"/>
        <dbReference type="ChEBI" id="CHEBI:17499"/>
        <dbReference type="ChEBI" id="CHEBI:29805"/>
        <dbReference type="ChEBI" id="CHEBI:36655"/>
        <dbReference type="EC" id="1.1.99.14"/>
    </reaction>
</comment>
<evidence type="ECO:0000256" key="1">
    <source>
        <dbReference type="ARBA" id="ARBA00022485"/>
    </source>
</evidence>
<dbReference type="OrthoDB" id="9765258at2"/>
<evidence type="ECO:0000313" key="8">
    <source>
        <dbReference type="EMBL" id="GEK47730.1"/>
    </source>
</evidence>
<dbReference type="Gene3D" id="1.10.1060.10">
    <property type="entry name" value="Alpha-helical ferredoxin"/>
    <property type="match status" value="1"/>
</dbReference>
<dbReference type="InterPro" id="IPR017896">
    <property type="entry name" value="4Fe4S_Fe-S-bd"/>
</dbReference>
<reference evidence="8 9" key="1">
    <citation type="submission" date="2019-07" db="EMBL/GenBank/DDBJ databases">
        <title>Whole genome shotgun sequence of Halomonas pacifica NBRC 102220.</title>
        <authorList>
            <person name="Hosoyama A."/>
            <person name="Uohara A."/>
            <person name="Ohji S."/>
            <person name="Ichikawa N."/>
        </authorList>
    </citation>
    <scope>NUCLEOTIDE SEQUENCE [LARGE SCALE GENOMIC DNA]</scope>
    <source>
        <strain evidence="8 9">NBRC 102220</strain>
    </source>
</reference>
<evidence type="ECO:0000313" key="9">
    <source>
        <dbReference type="Proteomes" id="UP000321275"/>
    </source>
</evidence>
<evidence type="ECO:0000256" key="6">
    <source>
        <dbReference type="PIRNR" id="PIRNR000139"/>
    </source>
</evidence>
<dbReference type="InterPro" id="IPR004017">
    <property type="entry name" value="Cys_rich_dom"/>
</dbReference>
<keyword evidence="9" id="KW-1185">Reference proteome</keyword>
<keyword evidence="4 6" id="KW-0408">Iron</keyword>
<keyword evidence="6" id="KW-0813">Transport</keyword>
<dbReference type="EMBL" id="BJUK01000020">
    <property type="protein sequence ID" value="GEK47730.1"/>
    <property type="molecule type" value="Genomic_DNA"/>
</dbReference>
<dbReference type="InterPro" id="IPR017900">
    <property type="entry name" value="4Fe4S_Fe_S_CS"/>
</dbReference>
<dbReference type="PROSITE" id="PS51379">
    <property type="entry name" value="4FE4S_FER_2"/>
    <property type="match status" value="2"/>
</dbReference>
<dbReference type="GO" id="GO:0046872">
    <property type="term" value="F:metal ion binding"/>
    <property type="evidence" value="ECO:0007669"/>
    <property type="project" value="UniProtKB-UniRule"/>
</dbReference>
<keyword evidence="1 6" id="KW-0004">4Fe-4S</keyword>
<evidence type="ECO:0000256" key="3">
    <source>
        <dbReference type="ARBA" id="ARBA00022737"/>
    </source>
</evidence>
<keyword evidence="2 6" id="KW-0479">Metal-binding</keyword>
<dbReference type="PANTHER" id="PTHR32479">
    <property type="entry name" value="GLYCOLATE OXIDASE IRON-SULFUR SUBUNIT"/>
    <property type="match status" value="1"/>
</dbReference>
<protein>
    <recommendedName>
        <fullName evidence="6">Glycolate oxidase iron-sulfur subunit</fullName>
        <ecNumber evidence="6">1.1.99.14</ecNumber>
    </recommendedName>
</protein>
<organism evidence="8 9">
    <name type="scientific">Bisbaumannia pacifica</name>
    <dbReference type="NCBI Taxonomy" id="77098"/>
    <lineage>
        <taxon>Bacteria</taxon>
        <taxon>Pseudomonadati</taxon>
        <taxon>Pseudomonadota</taxon>
        <taxon>Gammaproteobacteria</taxon>
        <taxon>Oceanospirillales</taxon>
        <taxon>Halomonadaceae</taxon>
        <taxon>Bisbaumannia</taxon>
    </lineage>
</organism>
<dbReference type="NCBIfam" id="NF008434">
    <property type="entry name" value="PRK11274.1"/>
    <property type="match status" value="1"/>
</dbReference>
<keyword evidence="5 6" id="KW-0411">Iron-sulfur</keyword>
<dbReference type="InterPro" id="IPR012257">
    <property type="entry name" value="Glc_ox_4Fe-4S"/>
</dbReference>
<dbReference type="InterPro" id="IPR009051">
    <property type="entry name" value="Helical_ferredxn"/>
</dbReference>
<feature type="domain" description="4Fe-4S ferredoxin-type" evidence="7">
    <location>
        <begin position="66"/>
        <end position="95"/>
    </location>
</feature>
<keyword evidence="6" id="KW-0249">Electron transport</keyword>
<dbReference type="Proteomes" id="UP000321275">
    <property type="component" value="Unassembled WGS sequence"/>
</dbReference>
<dbReference type="PANTHER" id="PTHR32479:SF17">
    <property type="entry name" value="GLYCOLATE OXIDASE IRON-SULFUR SUBUNIT"/>
    <property type="match status" value="1"/>
</dbReference>
<dbReference type="SUPFAM" id="SSF54862">
    <property type="entry name" value="4Fe-4S ferredoxins"/>
    <property type="match status" value="1"/>
</dbReference>